<dbReference type="InterPro" id="IPR036844">
    <property type="entry name" value="Hint_dom_sf"/>
</dbReference>
<dbReference type="InterPro" id="IPR006530">
    <property type="entry name" value="YD"/>
</dbReference>
<accession>A0A398CFB1</accession>
<dbReference type="PANTHER" id="PTHR32305">
    <property type="match status" value="1"/>
</dbReference>
<dbReference type="InterPro" id="IPR050708">
    <property type="entry name" value="T6SS_VgrG/RHS"/>
</dbReference>
<dbReference type="Pfam" id="PF05593">
    <property type="entry name" value="RHS_repeat"/>
    <property type="match status" value="2"/>
</dbReference>
<feature type="compositionally biased region" description="Basic and acidic residues" evidence="2">
    <location>
        <begin position="190"/>
        <end position="200"/>
    </location>
</feature>
<evidence type="ECO:0000313" key="4">
    <source>
        <dbReference type="EMBL" id="RIE01876.1"/>
    </source>
</evidence>
<protein>
    <recommendedName>
        <fullName evidence="3">Hint domain-containing protein</fullName>
    </recommendedName>
</protein>
<feature type="domain" description="Hint" evidence="3">
    <location>
        <begin position="1845"/>
        <end position="1941"/>
    </location>
</feature>
<evidence type="ECO:0000256" key="1">
    <source>
        <dbReference type="ARBA" id="ARBA00022737"/>
    </source>
</evidence>
<dbReference type="NCBIfam" id="TIGR01643">
    <property type="entry name" value="YD_repeat_2x"/>
    <property type="match status" value="2"/>
</dbReference>
<dbReference type="PROSITE" id="PS50817">
    <property type="entry name" value="INTEIN_N_TER"/>
    <property type="match status" value="1"/>
</dbReference>
<dbReference type="PANTHER" id="PTHR32305:SF15">
    <property type="entry name" value="PROTEIN RHSA-RELATED"/>
    <property type="match status" value="1"/>
</dbReference>
<dbReference type="Pfam" id="PF25023">
    <property type="entry name" value="TEN_YD-shell"/>
    <property type="match status" value="1"/>
</dbReference>
<dbReference type="Gene3D" id="2.180.10.10">
    <property type="entry name" value="RHS repeat-associated core"/>
    <property type="match status" value="2"/>
</dbReference>
<dbReference type="CDD" id="cd00081">
    <property type="entry name" value="Hint"/>
    <property type="match status" value="1"/>
</dbReference>
<feature type="compositionally biased region" description="Basic and acidic residues" evidence="2">
    <location>
        <begin position="207"/>
        <end position="220"/>
    </location>
</feature>
<keyword evidence="1" id="KW-0677">Repeat</keyword>
<gene>
    <name evidence="4" type="ORF">D3H35_13915</name>
</gene>
<dbReference type="GO" id="GO:0016539">
    <property type="term" value="P:intein-mediated protein splicing"/>
    <property type="evidence" value="ECO:0007669"/>
    <property type="project" value="InterPro"/>
</dbReference>
<dbReference type="NCBIfam" id="TIGR03696">
    <property type="entry name" value="Rhs_assc_core"/>
    <property type="match status" value="1"/>
</dbReference>
<evidence type="ECO:0000313" key="5">
    <source>
        <dbReference type="Proteomes" id="UP000266340"/>
    </source>
</evidence>
<name>A0A398CFB1_9BACL</name>
<dbReference type="Gene3D" id="2.170.16.10">
    <property type="entry name" value="Hedgehog/Intein (Hint) domain"/>
    <property type="match status" value="1"/>
</dbReference>
<dbReference type="Proteomes" id="UP000266340">
    <property type="component" value="Unassembled WGS sequence"/>
</dbReference>
<evidence type="ECO:0000256" key="2">
    <source>
        <dbReference type="SAM" id="MobiDB-lite"/>
    </source>
</evidence>
<dbReference type="InterPro" id="IPR056823">
    <property type="entry name" value="TEN-like_YD-shell"/>
</dbReference>
<sequence length="2089" mass="235796">MKNRLSKKIIISFLFVVVLIQSSLPFGNVYAASSNSKVLSVNGLKEVPVDDMAEINPFEGTEITITDKDSKNELTQKVSASKSKADKDRQTAKKNLSSDIYKIGAYYYPDFFETLSDTEKLEVLDWNYDIVQQKMASLSNKQKQQLKSYAPIAYEAYLSTLPEATSNSSSLTEEQEEAYREHVRNIMKDSQEQIEQKTKELQQTNPDKSKTSKSNERGEVRTLASSQYTINERKTQYNYKVNSDEVVDPLYRTANQKSVDLFLNGKKGLDFSLVRTYNSMNSKLFSPQMIAYYGDNVYSQGSKNYTTSINDSVIANDPNFIATGWSLNIPTMSVQYIEADLNSIRRTNACASSTSTEGSCESVWYIFFPNKVDGVDKGYDKVTFQLDSGNSVEFKDFYGAIGLSDYTKKTLSATEYPYQNVTAYKQRNASLSGAVEYVISIDNEIFYTFDASGKIKSKKNEYGDQITYTHTENVLTIKDSYNRDIVIQRNLTTKNVMGFSASIGSTAIKSGQYVVERKIKDSALLKHFGVDTNIANSPYWTLNSVTYTVKGETKTIASYTYKDLSLDTAADFNLGPQGYYYYAQSDAEATVQHPFCSCTKGQNNVILWNNDGIVDNFFETVQVETRRAETYGETMYLLLNTVTLYNGLEIQYTYDKYIRAWPTISLTTIGNREQTRGTTRLFMDQFALQYISYHAVNQVNYKYTQDGVTKVLTDTYISYNKVKNYPINEVLKSHNSMYGDTNYRLHLATRYGHQQIIETRSPGTESGKTRSSYQKFEIHDNIAKFRHMNLTETWTEQGTDYNPFSAIDTANQIQYENDNKANTYYGYEYDGLNLTSVSNKGSASNNSLSTLVQDTTYDTWGKVLTEKDAKNNTVTYEYNGPNHHLSKKTQISADSAYKGIEEYEYYPANDANVNRRNELKKTTITQQYPDPNLTGVVNSDTITTEFLNYNANRQVISTKASSSGAQFGQSSVNTESEFTYTAVGQLDTEKVKVTLKEGSPQSNVIVDYDYDAQGRLIKKTYPDGNYEEFEYDALDRTKLYRVKPVNKPERVTAYTYSDSSRTFTTLNPDGTESISTFTPFGLEIKQQVKKDSDVRLMLVNETYDGLNINKSKPYGDAAYATTYTYDSLGRIKTTVNPAAETTTYYYSNSAKNLATNKSTLQNTVKAVQPDGKEEISYYNPLGELVKATATTPDAAKNIIATYTYSKLGQLLEQKATSGGVAQTTKFAYDSFGNLIKVNDAEGQTYSYTYDWMGNLIRSKTGTKTTNYSYNEAGWRMKSLETDDVQQTYAYKINGLVDYYVDANGKKHQYEYSTAYQVEAYKVYNGSNQLELSETYQYDPVTYLVSNETNSANETIGYIYDKWGNLDTFTVANRVYDVNYDSNLRFNSLKYPDQSEVLYTYDTSNRINSVSYPGMGTITYAYTKGSNNSSYTIQYPNNNKQVKQYDAFGSVTTMQSYLNNSTTPNWSETYGTDGFGNIKTIQKGTTTRTFQYDALNRINSETALSGQLTYTYDDMGNRSSLSNSLAMPSAPAGIESLSTYTAKNQLATYASNGVSSQYTYYPSGLRATKKVGSETTRYIYLNGQIIEELDGSGNVKARNVWGNELLYRQDKTTNQQGYYYYNGHGDVVSIKDGTGNPINSYEYDTWGNFTSKTETMSNPFTYTGEVYDNETGYIYLRARYYDPSIGRFITKDTYEGQLDNPLSLNNYTYVHNNPLINIDPTGHYCVSADGMNAHSGLCKDDSNKPTRQITKDTSMINALPYIVDGVVKGYYNTEGNLVMFPEDKWANQTFWSIISEKEYNDLYVLYASYSGSPPPTTNTWNNSNAPSLRYNGGKTSGKSSGKVSSCNCFTAGTKVQTDEGEKNIEDIEVGDKVLSKDENNPNGELAYKEVTGLYRNQRDDIIKLHVGEQVIETTNNHPFWVEGKGWVFADELQVGDKLQKADGSNLMIDEVEFVKLDEPVTVYNFTVADYHTYYVTDIGIWVHNTNCSILNWRSGSADHVKLHLKPNANKDYHGVFKSNNPISVVNQAWNTIKKSGMLPFKTENGRDIYRIRIDNVGVGSGKYDKGKTLNYLEIIVDKGTNNMVTAYPAM</sequence>
<dbReference type="InterPro" id="IPR031325">
    <property type="entry name" value="RHS_repeat"/>
</dbReference>
<keyword evidence="5" id="KW-1185">Reference proteome</keyword>
<dbReference type="InterPro" id="IPR006141">
    <property type="entry name" value="Intein_N"/>
</dbReference>
<dbReference type="SMART" id="SM00306">
    <property type="entry name" value="HintN"/>
    <property type="match status" value="1"/>
</dbReference>
<proteinExistence type="predicted"/>
<dbReference type="RefSeq" id="WP_119149926.1">
    <property type="nucleotide sequence ID" value="NZ_JBHSOV010000020.1"/>
</dbReference>
<organism evidence="4 5">
    <name type="scientific">Cohnella faecalis</name>
    <dbReference type="NCBI Taxonomy" id="2315694"/>
    <lineage>
        <taxon>Bacteria</taxon>
        <taxon>Bacillati</taxon>
        <taxon>Bacillota</taxon>
        <taxon>Bacilli</taxon>
        <taxon>Bacillales</taxon>
        <taxon>Paenibacillaceae</taxon>
        <taxon>Cohnella</taxon>
    </lineage>
</organism>
<dbReference type="InterPro" id="IPR022385">
    <property type="entry name" value="Rhs_assc_core"/>
</dbReference>
<dbReference type="InterPro" id="IPR003587">
    <property type="entry name" value="Hint_dom_N"/>
</dbReference>
<dbReference type="SUPFAM" id="SSF51294">
    <property type="entry name" value="Hedgehog/intein (Hint) domain"/>
    <property type="match status" value="1"/>
</dbReference>
<comment type="caution">
    <text evidence="4">The sequence shown here is derived from an EMBL/GenBank/DDBJ whole genome shotgun (WGS) entry which is preliminary data.</text>
</comment>
<dbReference type="OrthoDB" id="41445at2"/>
<evidence type="ECO:0000259" key="3">
    <source>
        <dbReference type="SMART" id="SM00306"/>
    </source>
</evidence>
<reference evidence="4 5" key="1">
    <citation type="submission" date="2018-09" db="EMBL/GenBank/DDBJ databases">
        <title>Cohnella cavernae sp. nov., isolated from a karst cave.</title>
        <authorList>
            <person name="Zhu H."/>
        </authorList>
    </citation>
    <scope>NUCLEOTIDE SEQUENCE [LARGE SCALE GENOMIC DNA]</scope>
    <source>
        <strain evidence="4 5">K2E09-144</strain>
    </source>
</reference>
<dbReference type="EMBL" id="QXJM01000039">
    <property type="protein sequence ID" value="RIE01876.1"/>
    <property type="molecule type" value="Genomic_DNA"/>
</dbReference>
<dbReference type="Pfam" id="PF07591">
    <property type="entry name" value="PT-HINT"/>
    <property type="match status" value="1"/>
</dbReference>
<feature type="region of interest" description="Disordered" evidence="2">
    <location>
        <begin position="190"/>
        <end position="227"/>
    </location>
</feature>